<dbReference type="GO" id="GO:0000398">
    <property type="term" value="P:mRNA splicing, via spliceosome"/>
    <property type="evidence" value="ECO:0007669"/>
    <property type="project" value="UniProtKB-UniRule"/>
</dbReference>
<evidence type="ECO:0000256" key="2">
    <source>
        <dbReference type="ARBA" id="ARBA00010382"/>
    </source>
</evidence>
<dbReference type="PANTHER" id="PTHR11208">
    <property type="entry name" value="RNA-BINDING PROTEIN RELATED"/>
    <property type="match status" value="1"/>
</dbReference>
<dbReference type="Proteomes" id="UP000075901">
    <property type="component" value="Unassembled WGS sequence"/>
</dbReference>
<reference evidence="15" key="2">
    <citation type="submission" date="2020-05" db="UniProtKB">
        <authorList>
            <consortium name="EnsemblMetazoa"/>
        </authorList>
    </citation>
    <scope>IDENTIFICATION</scope>
    <source>
        <strain evidence="15">maculatus3</strain>
    </source>
</reference>
<evidence type="ECO:0000256" key="9">
    <source>
        <dbReference type="ARBA" id="ARBA00023242"/>
    </source>
</evidence>
<reference evidence="16" key="1">
    <citation type="submission" date="2013-09" db="EMBL/GenBank/DDBJ databases">
        <title>The Genome Sequence of Anopheles maculatus species B.</title>
        <authorList>
            <consortium name="The Broad Institute Genomics Platform"/>
            <person name="Neafsey D.E."/>
            <person name="Besansky N."/>
            <person name="Howell P."/>
            <person name="Walton C."/>
            <person name="Young S.K."/>
            <person name="Zeng Q."/>
            <person name="Gargeya S."/>
            <person name="Fitzgerald M."/>
            <person name="Haas B."/>
            <person name="Abouelleil A."/>
            <person name="Allen A.W."/>
            <person name="Alvarado L."/>
            <person name="Arachchi H.M."/>
            <person name="Berlin A.M."/>
            <person name="Chapman S.B."/>
            <person name="Gainer-Dewar J."/>
            <person name="Goldberg J."/>
            <person name="Griggs A."/>
            <person name="Gujja S."/>
            <person name="Hansen M."/>
            <person name="Howarth C."/>
            <person name="Imamovic A."/>
            <person name="Ireland A."/>
            <person name="Larimer J."/>
            <person name="McCowan C."/>
            <person name="Murphy C."/>
            <person name="Pearson M."/>
            <person name="Poon T.W."/>
            <person name="Priest M."/>
            <person name="Roberts A."/>
            <person name="Saif S."/>
            <person name="Shea T."/>
            <person name="Sisk P."/>
            <person name="Sykes S."/>
            <person name="Wortman J."/>
            <person name="Nusbaum C."/>
            <person name="Birren B."/>
        </authorList>
    </citation>
    <scope>NUCLEOTIDE SEQUENCE [LARGE SCALE GENOMIC DNA]</scope>
    <source>
        <strain evidence="16">maculatus3</strain>
    </source>
</reference>
<dbReference type="Pfam" id="PF16275">
    <property type="entry name" value="SF1-HH"/>
    <property type="match status" value="1"/>
</dbReference>
<dbReference type="PANTHER" id="PTHR11208:SF45">
    <property type="entry name" value="SPLICING FACTOR 1"/>
    <property type="match status" value="1"/>
</dbReference>
<dbReference type="GO" id="GO:0005681">
    <property type="term" value="C:spliceosomal complex"/>
    <property type="evidence" value="ECO:0007669"/>
    <property type="project" value="UniProtKB-KW"/>
</dbReference>
<evidence type="ECO:0000256" key="4">
    <source>
        <dbReference type="ARBA" id="ARBA00022723"/>
    </source>
</evidence>
<evidence type="ECO:0000256" key="5">
    <source>
        <dbReference type="ARBA" id="ARBA00022771"/>
    </source>
</evidence>
<dbReference type="SMART" id="SM00322">
    <property type="entry name" value="KH"/>
    <property type="match status" value="1"/>
</dbReference>
<dbReference type="PROSITE" id="PS50158">
    <property type="entry name" value="ZF_CCHC"/>
    <property type="match status" value="1"/>
</dbReference>
<dbReference type="InterPro" id="IPR004087">
    <property type="entry name" value="KH_dom"/>
</dbReference>
<dbReference type="InterPro" id="IPR047086">
    <property type="entry name" value="SF1-HH_sf"/>
</dbReference>
<keyword evidence="6 12" id="KW-0862">Zinc</keyword>
<accession>A0A182T7H8</accession>
<dbReference type="InterPro" id="IPR045071">
    <property type="entry name" value="BBP-like"/>
</dbReference>
<dbReference type="VEuPathDB" id="VectorBase:AMAM021203"/>
<evidence type="ECO:0000256" key="12">
    <source>
        <dbReference type="RuleBase" id="RU367126"/>
    </source>
</evidence>
<dbReference type="GO" id="GO:0008270">
    <property type="term" value="F:zinc ion binding"/>
    <property type="evidence" value="ECO:0007669"/>
    <property type="project" value="UniProtKB-UniRule"/>
</dbReference>
<evidence type="ECO:0000256" key="13">
    <source>
        <dbReference type="SAM" id="MobiDB-lite"/>
    </source>
</evidence>
<dbReference type="Gene3D" id="3.30.1370.10">
    <property type="entry name" value="K Homology domain, type 1"/>
    <property type="match status" value="1"/>
</dbReference>
<comment type="similarity">
    <text evidence="2 12">Belongs to the BBP/SF1 family.</text>
</comment>
<feature type="domain" description="CCHC-type" evidence="14">
    <location>
        <begin position="266"/>
        <end position="281"/>
    </location>
</feature>
<comment type="function">
    <text evidence="12">Necessary for the splicing of pre-mRNA. Has a role in the recognition of the branch site (5'-UACUAAC-3'), the pyrimidine tract and the 3'-splice site at the 3'-end of introns.</text>
</comment>
<evidence type="ECO:0000256" key="8">
    <source>
        <dbReference type="ARBA" id="ARBA00023187"/>
    </source>
</evidence>
<comment type="subcellular location">
    <subcellularLocation>
        <location evidence="1 12">Nucleus</location>
    </subcellularLocation>
</comment>
<evidence type="ECO:0000313" key="16">
    <source>
        <dbReference type="Proteomes" id="UP000075901"/>
    </source>
</evidence>
<keyword evidence="16" id="KW-1185">Reference proteome</keyword>
<dbReference type="InterPro" id="IPR032570">
    <property type="entry name" value="SF1-HH"/>
</dbReference>
<evidence type="ECO:0000256" key="11">
    <source>
        <dbReference type="PROSITE-ProRule" id="PRU00117"/>
    </source>
</evidence>
<keyword evidence="9 12" id="KW-0539">Nucleus</keyword>
<sequence>MSTNDSSNSLKCVESSRSRKRKSRWSDAAQVKTSIPGMPTVLPNTFTPQQQEIYVLQLQIEEISRQLRANEVTIPAERSPSPEPIYDLHGKRLNTRVCRVRGKMKEQRHRLIQQLKLKNPCFKPPADYKPPADICSERVSIPQEEYTNINFIGLLIGPRGNTLKAIEKDTGAKIIIRGKGSAASSKVKSAIAADEPLHALVTANTSEAVAKAVSCVQEIIKQGVNEPNLSNQLRRQQLLELAQINGTVRQPYEKKGWSSAASSVVCLACGGGGHITSDCRSSKQPHNQGKNQCTSVNAVPKYDESYMEFLAEIGDMPSWKKNRSSGTQANESCGNNPISVEGQSRADSLQASVPLAQQSVSCLYPSPNNATFPLVDSATAVALGDNTDPLLTYYAQSTASRTPEQNIS</sequence>
<evidence type="ECO:0000256" key="10">
    <source>
        <dbReference type="PROSITE-ProRule" id="PRU00047"/>
    </source>
</evidence>
<keyword evidence="5 10" id="KW-0863">Zinc-finger</keyword>
<feature type="compositionally biased region" description="Polar residues" evidence="13">
    <location>
        <begin position="1"/>
        <end position="10"/>
    </location>
</feature>
<organism evidence="15 16">
    <name type="scientific">Anopheles maculatus</name>
    <dbReference type="NCBI Taxonomy" id="74869"/>
    <lineage>
        <taxon>Eukaryota</taxon>
        <taxon>Metazoa</taxon>
        <taxon>Ecdysozoa</taxon>
        <taxon>Arthropoda</taxon>
        <taxon>Hexapoda</taxon>
        <taxon>Insecta</taxon>
        <taxon>Pterygota</taxon>
        <taxon>Neoptera</taxon>
        <taxon>Endopterygota</taxon>
        <taxon>Diptera</taxon>
        <taxon>Nematocera</taxon>
        <taxon>Culicoidea</taxon>
        <taxon>Culicidae</taxon>
        <taxon>Anophelinae</taxon>
        <taxon>Anopheles</taxon>
        <taxon>Anopheles maculatus group</taxon>
    </lineage>
</organism>
<keyword evidence="8 12" id="KW-0508">mRNA splicing</keyword>
<keyword evidence="4 12" id="KW-0479">Metal-binding</keyword>
<dbReference type="Gene3D" id="6.10.140.1790">
    <property type="match status" value="1"/>
</dbReference>
<keyword evidence="3 12" id="KW-0507">mRNA processing</keyword>
<evidence type="ECO:0000256" key="3">
    <source>
        <dbReference type="ARBA" id="ARBA00022664"/>
    </source>
</evidence>
<dbReference type="Pfam" id="PF22675">
    <property type="entry name" value="KH-I_KHDC4-BBP"/>
    <property type="match status" value="1"/>
</dbReference>
<evidence type="ECO:0000313" key="15">
    <source>
        <dbReference type="EnsemblMetazoa" id="AMAM021203-PA"/>
    </source>
</evidence>
<dbReference type="EnsemblMetazoa" id="AMAM021203-RA">
    <property type="protein sequence ID" value="AMAM021203-PA"/>
    <property type="gene ID" value="AMAM021203"/>
</dbReference>
<dbReference type="GO" id="GO:0045131">
    <property type="term" value="F:pre-mRNA branch point binding"/>
    <property type="evidence" value="ECO:0007669"/>
    <property type="project" value="UniProtKB-UniRule"/>
</dbReference>
<dbReference type="SUPFAM" id="SSF54791">
    <property type="entry name" value="Eukaryotic type KH-domain (KH-domain type I)"/>
    <property type="match status" value="1"/>
</dbReference>
<evidence type="ECO:0000256" key="7">
    <source>
        <dbReference type="ARBA" id="ARBA00022884"/>
    </source>
</evidence>
<dbReference type="GO" id="GO:0003729">
    <property type="term" value="F:mRNA binding"/>
    <property type="evidence" value="ECO:0007669"/>
    <property type="project" value="TreeGrafter"/>
</dbReference>
<dbReference type="AlphaFoldDB" id="A0A182T7H8"/>
<protein>
    <recommendedName>
        <fullName evidence="12">Branchpoint-bridging protein</fullName>
    </recommendedName>
</protein>
<dbReference type="InterPro" id="IPR001878">
    <property type="entry name" value="Znf_CCHC"/>
</dbReference>
<name>A0A182T7H8_9DIPT</name>
<dbReference type="PROSITE" id="PS50084">
    <property type="entry name" value="KH_TYPE_1"/>
    <property type="match status" value="1"/>
</dbReference>
<proteinExistence type="inferred from homology"/>
<evidence type="ECO:0000256" key="1">
    <source>
        <dbReference type="ARBA" id="ARBA00004123"/>
    </source>
</evidence>
<dbReference type="InterPro" id="IPR055256">
    <property type="entry name" value="KH_1_KHDC4/BBP-like"/>
</dbReference>
<keyword evidence="12" id="KW-0747">Spliceosome</keyword>
<evidence type="ECO:0000259" key="14">
    <source>
        <dbReference type="PROSITE" id="PS50158"/>
    </source>
</evidence>
<evidence type="ECO:0000256" key="6">
    <source>
        <dbReference type="ARBA" id="ARBA00022833"/>
    </source>
</evidence>
<dbReference type="GO" id="GO:0048024">
    <property type="term" value="P:regulation of mRNA splicing, via spliceosome"/>
    <property type="evidence" value="ECO:0007669"/>
    <property type="project" value="TreeGrafter"/>
</dbReference>
<dbReference type="InterPro" id="IPR036612">
    <property type="entry name" value="KH_dom_type_1_sf"/>
</dbReference>
<keyword evidence="7 11" id="KW-0694">RNA-binding</keyword>
<feature type="region of interest" description="Disordered" evidence="13">
    <location>
        <begin position="1"/>
        <end position="32"/>
    </location>
</feature>